<keyword evidence="2" id="KW-1185">Reference proteome</keyword>
<proteinExistence type="predicted"/>
<reference evidence="1" key="1">
    <citation type="submission" date="2023-01" db="EMBL/GenBank/DDBJ databases">
        <title>Colletotrichum chrysophilum M932 genome sequence.</title>
        <authorList>
            <person name="Baroncelli R."/>
        </authorList>
    </citation>
    <scope>NUCLEOTIDE SEQUENCE</scope>
    <source>
        <strain evidence="1">M932</strain>
    </source>
</reference>
<gene>
    <name evidence="1" type="ORF">CCHR01_12192</name>
</gene>
<evidence type="ECO:0000313" key="1">
    <source>
        <dbReference type="EMBL" id="KAK1845192.1"/>
    </source>
</evidence>
<evidence type="ECO:0000313" key="2">
    <source>
        <dbReference type="Proteomes" id="UP001243330"/>
    </source>
</evidence>
<dbReference type="AlphaFoldDB" id="A0AAD9EEY0"/>
<comment type="caution">
    <text evidence="1">The sequence shown here is derived from an EMBL/GenBank/DDBJ whole genome shotgun (WGS) entry which is preliminary data.</text>
</comment>
<protein>
    <submittedName>
        <fullName evidence="1">Uncharacterized protein</fullName>
    </submittedName>
</protein>
<organism evidence="1 2">
    <name type="scientific">Colletotrichum chrysophilum</name>
    <dbReference type="NCBI Taxonomy" id="1836956"/>
    <lineage>
        <taxon>Eukaryota</taxon>
        <taxon>Fungi</taxon>
        <taxon>Dikarya</taxon>
        <taxon>Ascomycota</taxon>
        <taxon>Pezizomycotina</taxon>
        <taxon>Sordariomycetes</taxon>
        <taxon>Hypocreomycetidae</taxon>
        <taxon>Glomerellales</taxon>
        <taxon>Glomerellaceae</taxon>
        <taxon>Colletotrichum</taxon>
        <taxon>Colletotrichum gloeosporioides species complex</taxon>
    </lineage>
</organism>
<accession>A0AAD9EEY0</accession>
<dbReference type="EMBL" id="JAQOWY010000282">
    <property type="protein sequence ID" value="KAK1845192.1"/>
    <property type="molecule type" value="Genomic_DNA"/>
</dbReference>
<sequence length="142" mass="15442">MSTTSCLSALNCGAAPGSDVCGALAPPFFVQCLRLFVLSLIRRVSVQYLCTNWLHLIGCYISSTDIANFTLWHVLCALVRRPNAEDVGSDRTSWAGYCGPNLAIPRLIFLDLASSSGLQAIEVAGRRIVSERVLCRKHIGSR</sequence>
<name>A0AAD9EEY0_9PEZI</name>
<dbReference type="Proteomes" id="UP001243330">
    <property type="component" value="Unassembled WGS sequence"/>
</dbReference>